<dbReference type="RefSeq" id="WP_012121946.1">
    <property type="nucleotide sequence ID" value="NC_009767.1"/>
</dbReference>
<evidence type="ECO:0000256" key="1">
    <source>
        <dbReference type="ARBA" id="ARBA00001933"/>
    </source>
</evidence>
<dbReference type="PIRSF" id="PIRSF001434">
    <property type="entry name" value="CGS"/>
    <property type="match status" value="1"/>
</dbReference>
<dbReference type="STRING" id="383372.Rcas_3473"/>
<dbReference type="HOGENOM" id="CLU_018986_2_0_0"/>
<dbReference type="PANTHER" id="PTHR11808">
    <property type="entry name" value="TRANS-SULFURATION ENZYME FAMILY MEMBER"/>
    <property type="match status" value="1"/>
</dbReference>
<sequence length="372" mass="39775">MHPETASIHAGQEIDPTTGAVIPPIYLTTTFERASDGSFPRGYIYTRNGNPNRAMLETCLAALEGGATCVAFSSGLAAAMSVFQALRPGDHVIAPDDAYHGITRLLREIMAPWGLEYSRVDMRDPQNVAAALRPNTRLVWIETPSNPLLKIADIAAIAEIARQAGALCAVDNTWATPVQQRPLELGADIVMHATTKYIGGHSDVLGGAVVFGANDAFAERVRFLQINGGAVPSPFDCWLALRGIQTLPYRVRAHAANAIQVARFLAEHPRIERVHYPGLETHPGHAVAARQMRGFGGMLSIEVEGGEAEAMAVAAKVKIITRATSLGGVESLIEHRASVEGPESTTPPNLLRISVGLEHPDDLIADLAQALT</sequence>
<dbReference type="SUPFAM" id="SSF53383">
    <property type="entry name" value="PLP-dependent transferases"/>
    <property type="match status" value="1"/>
</dbReference>
<dbReference type="GO" id="GO:0005737">
    <property type="term" value="C:cytoplasm"/>
    <property type="evidence" value="ECO:0007669"/>
    <property type="project" value="TreeGrafter"/>
</dbReference>
<dbReference type="PROSITE" id="PS00868">
    <property type="entry name" value="CYS_MET_METAB_PP"/>
    <property type="match status" value="1"/>
</dbReference>
<evidence type="ECO:0000256" key="2">
    <source>
        <dbReference type="ARBA" id="ARBA00009077"/>
    </source>
</evidence>
<dbReference type="EC" id="2.5.1.48" evidence="6"/>
<dbReference type="OrthoDB" id="9780685at2"/>
<feature type="modified residue" description="N6-(pyridoxal phosphate)lysine" evidence="4">
    <location>
        <position position="196"/>
    </location>
</feature>
<dbReference type="GO" id="GO:0004123">
    <property type="term" value="F:cystathionine gamma-lyase activity"/>
    <property type="evidence" value="ECO:0007669"/>
    <property type="project" value="TreeGrafter"/>
</dbReference>
<dbReference type="InterPro" id="IPR015424">
    <property type="entry name" value="PyrdxlP-dep_Trfase"/>
</dbReference>
<dbReference type="InterPro" id="IPR054542">
    <property type="entry name" value="Cys_met_metab_PP"/>
</dbReference>
<evidence type="ECO:0000256" key="3">
    <source>
        <dbReference type="ARBA" id="ARBA00022898"/>
    </source>
</evidence>
<dbReference type="GO" id="GO:0030170">
    <property type="term" value="F:pyridoxal phosphate binding"/>
    <property type="evidence" value="ECO:0007669"/>
    <property type="project" value="InterPro"/>
</dbReference>
<protein>
    <submittedName>
        <fullName evidence="6">Cystathionine gamma-synthase</fullName>
        <ecNumber evidence="6">2.5.1.48</ecNumber>
    </submittedName>
</protein>
<dbReference type="PANTHER" id="PTHR11808:SF15">
    <property type="entry name" value="CYSTATHIONINE GAMMA-LYASE"/>
    <property type="match status" value="1"/>
</dbReference>
<dbReference type="FunFam" id="3.40.640.10:FF:000009">
    <property type="entry name" value="Cystathionine gamma-synthase homolog"/>
    <property type="match status" value="1"/>
</dbReference>
<dbReference type="AlphaFoldDB" id="A7NPM7"/>
<comment type="cofactor">
    <cofactor evidence="1 5">
        <name>pyridoxal 5'-phosphate</name>
        <dbReference type="ChEBI" id="CHEBI:597326"/>
    </cofactor>
</comment>
<dbReference type="Proteomes" id="UP000000263">
    <property type="component" value="Chromosome"/>
</dbReference>
<dbReference type="InterPro" id="IPR000277">
    <property type="entry name" value="Cys/Met-Metab_PyrdxlP-dep_enz"/>
</dbReference>
<evidence type="ECO:0000256" key="5">
    <source>
        <dbReference type="RuleBase" id="RU362118"/>
    </source>
</evidence>
<keyword evidence="7" id="KW-1185">Reference proteome</keyword>
<dbReference type="KEGG" id="rca:Rcas_3473"/>
<dbReference type="InterPro" id="IPR015422">
    <property type="entry name" value="PyrdxlP-dep_Trfase_small"/>
</dbReference>
<dbReference type="Gene3D" id="3.40.640.10">
    <property type="entry name" value="Type I PLP-dependent aspartate aminotransferase-like (Major domain)"/>
    <property type="match status" value="1"/>
</dbReference>
<name>A7NPM7_ROSCS</name>
<dbReference type="CDD" id="cd00614">
    <property type="entry name" value="CGS_like"/>
    <property type="match status" value="1"/>
</dbReference>
<comment type="similarity">
    <text evidence="2 5">Belongs to the trans-sulfuration enzymes family.</text>
</comment>
<dbReference type="GO" id="GO:0019343">
    <property type="term" value="P:cysteine biosynthetic process via cystathionine"/>
    <property type="evidence" value="ECO:0007669"/>
    <property type="project" value="TreeGrafter"/>
</dbReference>
<keyword evidence="6" id="KW-0808">Transferase</keyword>
<dbReference type="GO" id="GO:0003962">
    <property type="term" value="F:cystathionine gamma-synthase activity"/>
    <property type="evidence" value="ECO:0007669"/>
    <property type="project" value="UniProtKB-EC"/>
</dbReference>
<evidence type="ECO:0000313" key="6">
    <source>
        <dbReference type="EMBL" id="ABU59523.1"/>
    </source>
</evidence>
<dbReference type="InterPro" id="IPR015421">
    <property type="entry name" value="PyrdxlP-dep_Trfase_major"/>
</dbReference>
<dbReference type="Gene3D" id="3.90.1150.10">
    <property type="entry name" value="Aspartate Aminotransferase, domain 1"/>
    <property type="match status" value="1"/>
</dbReference>
<reference evidence="6 7" key="1">
    <citation type="submission" date="2007-08" db="EMBL/GenBank/DDBJ databases">
        <title>Complete sequence of Roseiflexus castenholzii DSM 13941.</title>
        <authorList>
            <consortium name="US DOE Joint Genome Institute"/>
            <person name="Copeland A."/>
            <person name="Lucas S."/>
            <person name="Lapidus A."/>
            <person name="Barry K."/>
            <person name="Glavina del Rio T."/>
            <person name="Dalin E."/>
            <person name="Tice H."/>
            <person name="Pitluck S."/>
            <person name="Thompson L.S."/>
            <person name="Brettin T."/>
            <person name="Bruce D."/>
            <person name="Detter J.C."/>
            <person name="Han C."/>
            <person name="Tapia R."/>
            <person name="Schmutz J."/>
            <person name="Larimer F."/>
            <person name="Land M."/>
            <person name="Hauser L."/>
            <person name="Kyrpides N."/>
            <person name="Mikhailova N."/>
            <person name="Bryant D.A."/>
            <person name="Hanada S."/>
            <person name="Tsukatani Y."/>
            <person name="Richardson P."/>
        </authorList>
    </citation>
    <scope>NUCLEOTIDE SEQUENCE [LARGE SCALE GENOMIC DNA]</scope>
    <source>
        <strain evidence="7">DSM 13941 / HLO8</strain>
    </source>
</reference>
<gene>
    <name evidence="6" type="ordered locus">Rcas_3473</name>
</gene>
<dbReference type="GO" id="GO:0019346">
    <property type="term" value="P:transsulfuration"/>
    <property type="evidence" value="ECO:0007669"/>
    <property type="project" value="InterPro"/>
</dbReference>
<keyword evidence="3 4" id="KW-0663">Pyridoxal phosphate</keyword>
<dbReference type="Pfam" id="PF01053">
    <property type="entry name" value="Cys_Met_Meta_PP"/>
    <property type="match status" value="1"/>
</dbReference>
<accession>A7NPM7</accession>
<dbReference type="EMBL" id="CP000804">
    <property type="protein sequence ID" value="ABU59523.1"/>
    <property type="molecule type" value="Genomic_DNA"/>
</dbReference>
<evidence type="ECO:0000313" key="7">
    <source>
        <dbReference type="Proteomes" id="UP000000263"/>
    </source>
</evidence>
<organism evidence="6 7">
    <name type="scientific">Roseiflexus castenholzii (strain DSM 13941 / HLO8)</name>
    <dbReference type="NCBI Taxonomy" id="383372"/>
    <lineage>
        <taxon>Bacteria</taxon>
        <taxon>Bacillati</taxon>
        <taxon>Chloroflexota</taxon>
        <taxon>Chloroflexia</taxon>
        <taxon>Chloroflexales</taxon>
        <taxon>Roseiflexineae</taxon>
        <taxon>Roseiflexaceae</taxon>
        <taxon>Roseiflexus</taxon>
    </lineage>
</organism>
<proteinExistence type="inferred from homology"/>
<dbReference type="eggNOG" id="COG0626">
    <property type="taxonomic scope" value="Bacteria"/>
</dbReference>
<evidence type="ECO:0000256" key="4">
    <source>
        <dbReference type="PIRSR" id="PIRSR001434-2"/>
    </source>
</evidence>